<dbReference type="OrthoDB" id="2789670at2759"/>
<evidence type="ECO:0000256" key="1">
    <source>
        <dbReference type="ARBA" id="ARBA00001971"/>
    </source>
</evidence>
<comment type="cofactor">
    <cofactor evidence="1 9">
        <name>heme</name>
        <dbReference type="ChEBI" id="CHEBI:30413"/>
    </cofactor>
</comment>
<evidence type="ECO:0000256" key="5">
    <source>
        <dbReference type="ARBA" id="ARBA00022723"/>
    </source>
</evidence>
<dbReference type="GO" id="GO:0020037">
    <property type="term" value="F:heme binding"/>
    <property type="evidence" value="ECO:0007669"/>
    <property type="project" value="InterPro"/>
</dbReference>
<keyword evidence="4 9" id="KW-0349">Heme</keyword>
<dbReference type="InterPro" id="IPR017972">
    <property type="entry name" value="Cyt_P450_CS"/>
</dbReference>
<keyword evidence="7 9" id="KW-0408">Iron</keyword>
<gene>
    <name evidence="12" type="ORF">M413DRAFT_445360</name>
</gene>
<keyword evidence="11" id="KW-0732">Signal</keyword>
<dbReference type="EMBL" id="KN831780">
    <property type="protein sequence ID" value="KIM41334.1"/>
    <property type="molecule type" value="Genomic_DNA"/>
</dbReference>
<dbReference type="InterPro" id="IPR036396">
    <property type="entry name" value="Cyt_P450_sf"/>
</dbReference>
<keyword evidence="8 10" id="KW-0503">Monooxygenase</keyword>
<dbReference type="CDD" id="cd11065">
    <property type="entry name" value="CYP64-like"/>
    <property type="match status" value="1"/>
</dbReference>
<evidence type="ECO:0000256" key="10">
    <source>
        <dbReference type="RuleBase" id="RU000461"/>
    </source>
</evidence>
<dbReference type="InterPro" id="IPR001128">
    <property type="entry name" value="Cyt_P450"/>
</dbReference>
<dbReference type="Gene3D" id="1.10.630.10">
    <property type="entry name" value="Cytochrome P450"/>
    <property type="match status" value="1"/>
</dbReference>
<keyword evidence="6 10" id="KW-0560">Oxidoreductase</keyword>
<dbReference type="GO" id="GO:0016705">
    <property type="term" value="F:oxidoreductase activity, acting on paired donors, with incorporation or reduction of molecular oxygen"/>
    <property type="evidence" value="ECO:0007669"/>
    <property type="project" value="InterPro"/>
</dbReference>
<evidence type="ECO:0000313" key="12">
    <source>
        <dbReference type="EMBL" id="KIM41334.1"/>
    </source>
</evidence>
<comment type="pathway">
    <text evidence="2">Secondary metabolite biosynthesis.</text>
</comment>
<evidence type="ECO:0000256" key="3">
    <source>
        <dbReference type="ARBA" id="ARBA00010617"/>
    </source>
</evidence>
<keyword evidence="13" id="KW-1185">Reference proteome</keyword>
<feature type="binding site" description="axial binding residue" evidence="9">
    <location>
        <position position="431"/>
    </location>
    <ligand>
        <name>heme</name>
        <dbReference type="ChEBI" id="CHEBI:30413"/>
    </ligand>
    <ligandPart>
        <name>Fe</name>
        <dbReference type="ChEBI" id="CHEBI:18248"/>
    </ligandPart>
</feature>
<organism evidence="12 13">
    <name type="scientific">Hebeloma cylindrosporum</name>
    <dbReference type="NCBI Taxonomy" id="76867"/>
    <lineage>
        <taxon>Eukaryota</taxon>
        <taxon>Fungi</taxon>
        <taxon>Dikarya</taxon>
        <taxon>Basidiomycota</taxon>
        <taxon>Agaricomycotina</taxon>
        <taxon>Agaricomycetes</taxon>
        <taxon>Agaricomycetidae</taxon>
        <taxon>Agaricales</taxon>
        <taxon>Agaricineae</taxon>
        <taxon>Hymenogastraceae</taxon>
        <taxon>Hebeloma</taxon>
    </lineage>
</organism>
<evidence type="ECO:0000256" key="6">
    <source>
        <dbReference type="ARBA" id="ARBA00023002"/>
    </source>
</evidence>
<dbReference type="SUPFAM" id="SSF48264">
    <property type="entry name" value="Cytochrome P450"/>
    <property type="match status" value="1"/>
</dbReference>
<feature type="chain" id="PRO_5002162305" description="Cytochrome P450" evidence="11">
    <location>
        <begin position="25"/>
        <end position="500"/>
    </location>
</feature>
<protein>
    <recommendedName>
        <fullName evidence="14">Cytochrome P450</fullName>
    </recommendedName>
</protein>
<dbReference type="PROSITE" id="PS00086">
    <property type="entry name" value="CYTOCHROME_P450"/>
    <property type="match status" value="1"/>
</dbReference>
<dbReference type="GO" id="GO:0004497">
    <property type="term" value="F:monooxygenase activity"/>
    <property type="evidence" value="ECO:0007669"/>
    <property type="project" value="UniProtKB-KW"/>
</dbReference>
<evidence type="ECO:0000256" key="2">
    <source>
        <dbReference type="ARBA" id="ARBA00005179"/>
    </source>
</evidence>
<dbReference type="InterPro" id="IPR050364">
    <property type="entry name" value="Cytochrome_P450_fung"/>
</dbReference>
<dbReference type="STRING" id="686832.A0A0C3CAU7"/>
<evidence type="ECO:0000256" key="11">
    <source>
        <dbReference type="SAM" id="SignalP"/>
    </source>
</evidence>
<keyword evidence="5 9" id="KW-0479">Metal-binding</keyword>
<dbReference type="Pfam" id="PF00067">
    <property type="entry name" value="p450"/>
    <property type="match status" value="1"/>
</dbReference>
<evidence type="ECO:0000313" key="13">
    <source>
        <dbReference type="Proteomes" id="UP000053424"/>
    </source>
</evidence>
<evidence type="ECO:0008006" key="14">
    <source>
        <dbReference type="Google" id="ProtNLM"/>
    </source>
</evidence>
<dbReference type="PANTHER" id="PTHR46300:SF7">
    <property type="entry name" value="P450, PUTATIVE (EUROFUNG)-RELATED"/>
    <property type="match status" value="1"/>
</dbReference>
<evidence type="ECO:0000256" key="7">
    <source>
        <dbReference type="ARBA" id="ARBA00023004"/>
    </source>
</evidence>
<dbReference type="Proteomes" id="UP000053424">
    <property type="component" value="Unassembled WGS sequence"/>
</dbReference>
<comment type="similarity">
    <text evidence="3 10">Belongs to the cytochrome P450 family.</text>
</comment>
<dbReference type="HOGENOM" id="CLU_001570_2_3_1"/>
<name>A0A0C3CAU7_HEBCY</name>
<reference evidence="12 13" key="1">
    <citation type="submission" date="2014-04" db="EMBL/GenBank/DDBJ databases">
        <authorList>
            <consortium name="DOE Joint Genome Institute"/>
            <person name="Kuo A."/>
            <person name="Gay G."/>
            <person name="Dore J."/>
            <person name="Kohler A."/>
            <person name="Nagy L.G."/>
            <person name="Floudas D."/>
            <person name="Copeland A."/>
            <person name="Barry K.W."/>
            <person name="Cichocki N."/>
            <person name="Veneault-Fourrey C."/>
            <person name="LaButti K."/>
            <person name="Lindquist E.A."/>
            <person name="Lipzen A."/>
            <person name="Lundell T."/>
            <person name="Morin E."/>
            <person name="Murat C."/>
            <person name="Sun H."/>
            <person name="Tunlid A."/>
            <person name="Henrissat B."/>
            <person name="Grigoriev I.V."/>
            <person name="Hibbett D.S."/>
            <person name="Martin F."/>
            <person name="Nordberg H.P."/>
            <person name="Cantor M.N."/>
            <person name="Hua S.X."/>
        </authorList>
    </citation>
    <scope>NUCLEOTIDE SEQUENCE [LARGE SCALE GENOMIC DNA]</scope>
    <source>
        <strain evidence="13">h7</strain>
    </source>
</reference>
<proteinExistence type="inferred from homology"/>
<dbReference type="GO" id="GO:0005506">
    <property type="term" value="F:iron ion binding"/>
    <property type="evidence" value="ECO:0007669"/>
    <property type="project" value="InterPro"/>
</dbReference>
<dbReference type="InterPro" id="IPR002401">
    <property type="entry name" value="Cyt_P450_E_grp-I"/>
</dbReference>
<accession>A0A0C3CAU7</accession>
<evidence type="ECO:0000256" key="9">
    <source>
        <dbReference type="PIRSR" id="PIRSR602401-1"/>
    </source>
</evidence>
<evidence type="ECO:0000256" key="4">
    <source>
        <dbReference type="ARBA" id="ARBA00022617"/>
    </source>
</evidence>
<feature type="signal peptide" evidence="11">
    <location>
        <begin position="1"/>
        <end position="24"/>
    </location>
</feature>
<reference evidence="13" key="2">
    <citation type="submission" date="2015-01" db="EMBL/GenBank/DDBJ databases">
        <title>Evolutionary Origins and Diversification of the Mycorrhizal Mutualists.</title>
        <authorList>
            <consortium name="DOE Joint Genome Institute"/>
            <consortium name="Mycorrhizal Genomics Consortium"/>
            <person name="Kohler A."/>
            <person name="Kuo A."/>
            <person name="Nagy L.G."/>
            <person name="Floudas D."/>
            <person name="Copeland A."/>
            <person name="Barry K.W."/>
            <person name="Cichocki N."/>
            <person name="Veneault-Fourrey C."/>
            <person name="LaButti K."/>
            <person name="Lindquist E.A."/>
            <person name="Lipzen A."/>
            <person name="Lundell T."/>
            <person name="Morin E."/>
            <person name="Murat C."/>
            <person name="Riley R."/>
            <person name="Ohm R."/>
            <person name="Sun H."/>
            <person name="Tunlid A."/>
            <person name="Henrissat B."/>
            <person name="Grigoriev I.V."/>
            <person name="Hibbett D.S."/>
            <person name="Martin F."/>
        </authorList>
    </citation>
    <scope>NUCLEOTIDE SEQUENCE [LARGE SCALE GENOMIC DNA]</scope>
    <source>
        <strain evidence="13">h7</strain>
    </source>
</reference>
<evidence type="ECO:0000256" key="8">
    <source>
        <dbReference type="ARBA" id="ARBA00023033"/>
    </source>
</evidence>
<dbReference type="AlphaFoldDB" id="A0A0C3CAU7"/>
<dbReference type="PRINTS" id="PR00463">
    <property type="entry name" value="EP450I"/>
</dbReference>
<sequence>MGLITFLDVALFTLMLVLLKGLMSKKSVPLPPGPRKLPLLENLLDMPTSHEWFKFAEWGEKYGDMVSVSIFGQQMIIVNSAKTAIELLDKKSSTYSDRPVMQMGGELVGWKNTLVLIPYGDRFRNYRKLFHQTIGTASSMSSFLLAEETETRKFLKSVLANPDDLAVHIRKTAGAIILRISHGYQVKEKDDPFVVQADEATVQFSLSTAPGFLVNLFPALRHIPSWFPGGGFKKTAAEWAHTLAVMADGPHEFVKKQMALGTAESSFTSRLLDTGDITPEQEHDIKWSAASLYSGGADTTVSAIYALFLAMLLHPEAMHKAQQEIDAVIGNDRLPGFADRDNLPYTNALALEVLRWHCVTPTGVPHRVTEDDIHNGYSIPEGSLIIVNIWKLCHDPKIYAEPFKFKPERFLGPNPEQDPRDFCFGFGRRICPGRLLAESSVFISCAMSLAVFDISKYSKDGVVIEPSQEQTTGTISHPKPFQCVIKPRSQQTADLITADA</sequence>
<dbReference type="PANTHER" id="PTHR46300">
    <property type="entry name" value="P450, PUTATIVE (EUROFUNG)-RELATED-RELATED"/>
    <property type="match status" value="1"/>
</dbReference>